<dbReference type="OrthoDB" id="5297892at2"/>
<organism evidence="2 3">
    <name type="scientific">Acidithiobacillus ferrooxidans</name>
    <name type="common">Thiobacillus ferrooxidans</name>
    <dbReference type="NCBI Taxonomy" id="920"/>
    <lineage>
        <taxon>Bacteria</taxon>
        <taxon>Pseudomonadati</taxon>
        <taxon>Pseudomonadota</taxon>
        <taxon>Acidithiobacillia</taxon>
        <taxon>Acidithiobacillales</taxon>
        <taxon>Acidithiobacillaceae</taxon>
        <taxon>Acidithiobacillus</taxon>
    </lineage>
</organism>
<protein>
    <submittedName>
        <fullName evidence="2">Uncharacterized protein</fullName>
    </submittedName>
</protein>
<evidence type="ECO:0000313" key="3">
    <source>
        <dbReference type="Proteomes" id="UP000078302"/>
    </source>
</evidence>
<dbReference type="AlphaFoldDB" id="A0A179B984"/>
<accession>A0A179B984</accession>
<dbReference type="RefSeq" id="WP_064220012.1">
    <property type="nucleotide sequence ID" value="NZ_LVXZ01000211.1"/>
</dbReference>
<keyword evidence="3" id="KW-1185">Reference proteome</keyword>
<dbReference type="Pfam" id="PF16816">
    <property type="entry name" value="DotD"/>
    <property type="match status" value="1"/>
</dbReference>
<keyword evidence="1" id="KW-0732">Signal</keyword>
<name>A0A179B984_ACIFR</name>
<feature type="chain" id="PRO_5008099074" evidence="1">
    <location>
        <begin position="30"/>
        <end position="163"/>
    </location>
</feature>
<reference evidence="2 3" key="1">
    <citation type="submission" date="2016-04" db="EMBL/GenBank/DDBJ databases">
        <title>Acidithiobacillus ferrooxidans genome sequencing and assembly.</title>
        <authorList>
            <person name="Zhou Z."/>
        </authorList>
    </citation>
    <scope>NUCLEOTIDE SEQUENCE [LARGE SCALE GENOMIC DNA]</scope>
    <source>
        <strain evidence="2 3">BY0502</strain>
    </source>
</reference>
<dbReference type="EMBL" id="LVXZ01000211">
    <property type="protein sequence ID" value="OAP87584.1"/>
    <property type="molecule type" value="Genomic_DNA"/>
</dbReference>
<gene>
    <name evidence="2" type="ORF">A4H96_13170</name>
</gene>
<sequence length="163" mass="16954">MTTANISFLRTAGLLACLSPALLTGCARMHTSPVAANPAPSINGPLDRAADKVSNAWTLLVTENAAIHPPKGGSPILPPALAKAVPLTWTGPIAPAVSKLGKLAGYQYIPQGKAPAAPVIVHLSGTHSLFRDLREIAVQAGKRADLTVNARTRKIVLRYTGAQ</sequence>
<evidence type="ECO:0000256" key="1">
    <source>
        <dbReference type="SAM" id="SignalP"/>
    </source>
</evidence>
<proteinExistence type="predicted"/>
<dbReference type="InterPro" id="IPR031817">
    <property type="entry name" value="DotD"/>
</dbReference>
<comment type="caution">
    <text evidence="2">The sequence shown here is derived from an EMBL/GenBank/DDBJ whole genome shotgun (WGS) entry which is preliminary data.</text>
</comment>
<dbReference type="Proteomes" id="UP000078302">
    <property type="component" value="Unassembled WGS sequence"/>
</dbReference>
<dbReference type="InterPro" id="IPR038140">
    <property type="entry name" value="DotD_sf"/>
</dbReference>
<feature type="signal peptide" evidence="1">
    <location>
        <begin position="1"/>
        <end position="29"/>
    </location>
</feature>
<evidence type="ECO:0000313" key="2">
    <source>
        <dbReference type="EMBL" id="OAP87584.1"/>
    </source>
</evidence>
<dbReference type="Gene3D" id="3.55.50.60">
    <property type="entry name" value="DotD protein"/>
    <property type="match status" value="1"/>
</dbReference>